<organism evidence="3 4">
    <name type="scientific">Apis cerana cerana</name>
    <name type="common">Oriental honeybee</name>
    <dbReference type="NCBI Taxonomy" id="94128"/>
    <lineage>
        <taxon>Eukaryota</taxon>
        <taxon>Metazoa</taxon>
        <taxon>Ecdysozoa</taxon>
        <taxon>Arthropoda</taxon>
        <taxon>Hexapoda</taxon>
        <taxon>Insecta</taxon>
        <taxon>Pterygota</taxon>
        <taxon>Neoptera</taxon>
        <taxon>Endopterygota</taxon>
        <taxon>Hymenoptera</taxon>
        <taxon>Apocrita</taxon>
        <taxon>Aculeata</taxon>
        <taxon>Apoidea</taxon>
        <taxon>Anthophila</taxon>
        <taxon>Apidae</taxon>
        <taxon>Apis</taxon>
    </lineage>
</organism>
<dbReference type="PROSITE" id="PS50004">
    <property type="entry name" value="C2"/>
    <property type="match status" value="2"/>
</dbReference>
<dbReference type="STRING" id="94128.A0A2A3ESE2"/>
<feature type="domain" description="C2" evidence="2">
    <location>
        <begin position="862"/>
        <end position="998"/>
    </location>
</feature>
<gene>
    <name evidence="3" type="ORF">APICC_02380</name>
</gene>
<dbReference type="InterPro" id="IPR035892">
    <property type="entry name" value="C2_domain_sf"/>
</dbReference>
<dbReference type="Pfam" id="PF00168">
    <property type="entry name" value="C2"/>
    <property type="match status" value="2"/>
</dbReference>
<proteinExistence type="predicted"/>
<evidence type="ECO:0000259" key="2">
    <source>
        <dbReference type="PROSITE" id="PS50004"/>
    </source>
</evidence>
<dbReference type="Gene3D" id="2.60.40.150">
    <property type="entry name" value="C2 domain"/>
    <property type="match status" value="2"/>
</dbReference>
<feature type="compositionally biased region" description="Pro residues" evidence="1">
    <location>
        <begin position="456"/>
        <end position="466"/>
    </location>
</feature>
<feature type="domain" description="C2" evidence="2">
    <location>
        <begin position="725"/>
        <end position="855"/>
    </location>
</feature>
<dbReference type="GO" id="GO:0048488">
    <property type="term" value="P:synaptic vesicle endocytosis"/>
    <property type="evidence" value="ECO:0007669"/>
    <property type="project" value="TreeGrafter"/>
</dbReference>
<accession>A0A2A3ESE2</accession>
<dbReference type="GO" id="GO:0098793">
    <property type="term" value="C:presynapse"/>
    <property type="evidence" value="ECO:0007669"/>
    <property type="project" value="GOC"/>
</dbReference>
<dbReference type="GO" id="GO:0005886">
    <property type="term" value="C:plasma membrane"/>
    <property type="evidence" value="ECO:0007669"/>
    <property type="project" value="TreeGrafter"/>
</dbReference>
<dbReference type="GO" id="GO:0001786">
    <property type="term" value="F:phosphatidylserine binding"/>
    <property type="evidence" value="ECO:0007669"/>
    <property type="project" value="TreeGrafter"/>
</dbReference>
<dbReference type="GO" id="GO:0005544">
    <property type="term" value="F:calcium-dependent phospholipid binding"/>
    <property type="evidence" value="ECO:0007669"/>
    <property type="project" value="TreeGrafter"/>
</dbReference>
<keyword evidence="4" id="KW-1185">Reference proteome</keyword>
<dbReference type="PANTHER" id="PTHR10024:SF252">
    <property type="entry name" value="SYNAPTOTAGMIN-12"/>
    <property type="match status" value="1"/>
</dbReference>
<name>A0A2A3ESE2_APICC</name>
<dbReference type="EMBL" id="KZ288189">
    <property type="protein sequence ID" value="PBC34648.1"/>
    <property type="molecule type" value="Genomic_DNA"/>
</dbReference>
<dbReference type="PANTHER" id="PTHR10024">
    <property type="entry name" value="SYNAPTOTAGMIN"/>
    <property type="match status" value="1"/>
</dbReference>
<dbReference type="SMART" id="SM00239">
    <property type="entry name" value="C2"/>
    <property type="match status" value="2"/>
</dbReference>
<evidence type="ECO:0000313" key="4">
    <source>
        <dbReference type="Proteomes" id="UP000242457"/>
    </source>
</evidence>
<feature type="region of interest" description="Disordered" evidence="1">
    <location>
        <begin position="125"/>
        <end position="196"/>
    </location>
</feature>
<protein>
    <submittedName>
        <fullName evidence="3">Synaptotagmin-12</fullName>
    </submittedName>
</protein>
<feature type="region of interest" description="Disordered" evidence="1">
    <location>
        <begin position="450"/>
        <end position="477"/>
    </location>
</feature>
<dbReference type="CDD" id="cd00030">
    <property type="entry name" value="C2"/>
    <property type="match status" value="1"/>
</dbReference>
<dbReference type="GO" id="GO:0005509">
    <property type="term" value="F:calcium ion binding"/>
    <property type="evidence" value="ECO:0007669"/>
    <property type="project" value="TreeGrafter"/>
</dbReference>
<dbReference type="GO" id="GO:0000149">
    <property type="term" value="F:SNARE binding"/>
    <property type="evidence" value="ECO:0007669"/>
    <property type="project" value="TreeGrafter"/>
</dbReference>
<feature type="region of interest" description="Disordered" evidence="1">
    <location>
        <begin position="673"/>
        <end position="700"/>
    </location>
</feature>
<evidence type="ECO:0000256" key="1">
    <source>
        <dbReference type="SAM" id="MobiDB-lite"/>
    </source>
</evidence>
<feature type="compositionally biased region" description="Pro residues" evidence="1">
    <location>
        <begin position="138"/>
        <end position="157"/>
    </location>
</feature>
<sequence>MGWTLTVLGVALAIVIVAGTALALCRRYCIGWQWGTRNIWNVCEEWRQRLSWLWAPREEKVGLVKAQHPTAQTIPGLYRQPGNASQHLLHSDSDLRLDAQGAFTRYKKHYGCIIHFGFEPVDRDLHPPLGTTTGSTIPPQPLRPAPQPRPTARPRPSPLQTSSTVDQLRMQEVGPVPLTPPPSLQRAPVPSRSSGSSVFLFQNEPIKNYGLHKTSNDHGSFIFDGEATKTVAENIQMASYGSQNHIDSRLRYELGEERRKENRCNPYRQFDGGIESTRIRYGVHGVPIATLDGKGDEDSNTSYGSYDIVQRSHMIRQHIRNDSRGSPSSFGMTNSSNAASQTIMESIYGSEELSKMLQSTQSLGNDLDHKSNEMQSIEMTPFRSSSLQDNIGPSYLFRESQGLQKVSQYIQSLPDLPIYDSINELGLHQDQDRVLYDDTIQESINALKVSEAVSSPIPPPPPAPPDPPKEMPKKNGQTTGERIFNALRLVTSQSYIDASEFYNSVVSSAQQVQRFTFPSRSPSSLVEENTGGQLQDEVQDIYAENDSDMIGPDDCRRSSDLYSPELNLEAHRTAQEVYNSLQDPPSSPLLLKDHNQEIYTYMTDPSFTRTSEDILNSIEQRRKSMERLNGIHELNELDDADTLRKRNDFYVAVEEVQLKRKFSQSFITNYTMNDYNEVNPGSRRGPQGPDPEPPPDESNLKRAISCESVCSDTSVVLNDLEEAPVVGHVCVGVQYDRWSGRGADSEGDLAVSVLEARDLIAPDGQPAQDTFARVCLLPNRQLHVKTRLYRGSPSPSYQENFLFPLDDGPSGRTLLVEVFSDETSIGGGTSLIGEARLRLGPASRAPATTWLPLMGSALPTPRLGELMFSLSYLQTAERLTLVVVKARNLRGANTVPGDFFVKVYLLQQGKKIHKKKTSVKKGEESPIFNEAIIFNVPSHIMQNIQIRLTVAEVSNDQGVNSKPYSVGHIIVGPTSAGRAFVHWRQMLAAQRRPVAMWHPLRK</sequence>
<dbReference type="SUPFAM" id="SSF49562">
    <property type="entry name" value="C2 domain (Calcium/lipid-binding domain, CaLB)"/>
    <property type="match status" value="2"/>
</dbReference>
<reference evidence="3 4" key="1">
    <citation type="submission" date="2014-07" db="EMBL/GenBank/DDBJ databases">
        <title>Genomic and transcriptomic analysis on Apis cerana provide comprehensive insights into honey bee biology.</title>
        <authorList>
            <person name="Diao Q."/>
            <person name="Sun L."/>
            <person name="Zheng H."/>
            <person name="Zheng H."/>
            <person name="Xu S."/>
            <person name="Wang S."/>
            <person name="Zeng Z."/>
            <person name="Hu F."/>
            <person name="Su S."/>
            <person name="Wu J."/>
        </authorList>
    </citation>
    <scope>NUCLEOTIDE SEQUENCE [LARGE SCALE GENOMIC DNA]</scope>
    <source>
        <tissue evidence="3">Pupae without intestine</tissue>
    </source>
</reference>
<dbReference type="Proteomes" id="UP000242457">
    <property type="component" value="Unassembled WGS sequence"/>
</dbReference>
<dbReference type="OrthoDB" id="67700at2759"/>
<dbReference type="GO" id="GO:0048791">
    <property type="term" value="P:calcium ion-regulated exocytosis of neurotransmitter"/>
    <property type="evidence" value="ECO:0007669"/>
    <property type="project" value="TreeGrafter"/>
</dbReference>
<dbReference type="GO" id="GO:0070382">
    <property type="term" value="C:exocytic vesicle"/>
    <property type="evidence" value="ECO:0007669"/>
    <property type="project" value="TreeGrafter"/>
</dbReference>
<evidence type="ECO:0000313" key="3">
    <source>
        <dbReference type="EMBL" id="PBC34648.1"/>
    </source>
</evidence>
<dbReference type="InterPro" id="IPR000008">
    <property type="entry name" value="C2_dom"/>
</dbReference>
<dbReference type="AlphaFoldDB" id="A0A2A3ESE2"/>
<dbReference type="GO" id="GO:0030276">
    <property type="term" value="F:clathrin binding"/>
    <property type="evidence" value="ECO:0007669"/>
    <property type="project" value="TreeGrafter"/>
</dbReference>